<gene>
    <name evidence="1" type="ORF">AUJ29_00290</name>
</gene>
<name>A0A1J4U610_9BACT</name>
<evidence type="ECO:0008006" key="3">
    <source>
        <dbReference type="Google" id="ProtNLM"/>
    </source>
</evidence>
<dbReference type="Proteomes" id="UP000182465">
    <property type="component" value="Unassembled WGS sequence"/>
</dbReference>
<comment type="caution">
    <text evidence="1">The sequence shown here is derived from an EMBL/GenBank/DDBJ whole genome shotgun (WGS) entry which is preliminary data.</text>
</comment>
<dbReference type="EMBL" id="MNVB01000008">
    <property type="protein sequence ID" value="OIO18229.1"/>
    <property type="molecule type" value="Genomic_DNA"/>
</dbReference>
<evidence type="ECO:0000313" key="1">
    <source>
        <dbReference type="EMBL" id="OIO18229.1"/>
    </source>
</evidence>
<organism evidence="1 2">
    <name type="scientific">Candidatus Kuenenbacteria bacterium CG1_02_38_13</name>
    <dbReference type="NCBI Taxonomy" id="1805235"/>
    <lineage>
        <taxon>Bacteria</taxon>
        <taxon>Candidatus Kueneniibacteriota</taxon>
    </lineage>
</organism>
<reference evidence="1 2" key="1">
    <citation type="journal article" date="2016" name="Environ. Microbiol.">
        <title>Genomic resolution of a cold subsurface aquifer community provides metabolic insights for novel microbes adapted to high CO concentrations.</title>
        <authorList>
            <person name="Probst A.J."/>
            <person name="Castelle C.J."/>
            <person name="Singh A."/>
            <person name="Brown C.T."/>
            <person name="Anantharaman K."/>
            <person name="Sharon I."/>
            <person name="Hug L.A."/>
            <person name="Burstein D."/>
            <person name="Emerson J.B."/>
            <person name="Thomas B.C."/>
            <person name="Banfield J.F."/>
        </authorList>
    </citation>
    <scope>NUCLEOTIDE SEQUENCE [LARGE SCALE GENOMIC DNA]</scope>
    <source>
        <strain evidence="1">CG1_02_38_13</strain>
    </source>
</reference>
<accession>A0A1J4U610</accession>
<proteinExistence type="predicted"/>
<evidence type="ECO:0000313" key="2">
    <source>
        <dbReference type="Proteomes" id="UP000182465"/>
    </source>
</evidence>
<dbReference type="AlphaFoldDB" id="A0A1J4U610"/>
<protein>
    <recommendedName>
        <fullName evidence="3">AbiEi antitoxin C-terminal domain-containing protein</fullName>
    </recommendedName>
</protein>
<sequence length="206" mass="24984">MKYLELKKQLNNFIIFTTIEIRKFELDFDTRRLSEWQNKGYIKKIRRGFYMFADLELNEPTLFVIANKIYNPSYVSFEMAFAYYNLIPESVYSITSASSQKTTVFNTQIGNFVYHKLKPELMFGYKLVNYKNYNFKMAEIEKAILDYFYINTHLTIESDFQEIRFNRERFLEQVNRKKLKQYLKAFNNNLAKRMEKFLTYVDTQTN</sequence>